<evidence type="ECO:0000313" key="1">
    <source>
        <dbReference type="EMBL" id="KGM13217.1"/>
    </source>
</evidence>
<gene>
    <name evidence="1" type="ORF">N869_15515</name>
</gene>
<evidence type="ECO:0000313" key="2">
    <source>
        <dbReference type="Proteomes" id="UP000054314"/>
    </source>
</evidence>
<dbReference type="InterPro" id="IPR014729">
    <property type="entry name" value="Rossmann-like_a/b/a_fold"/>
</dbReference>
<keyword evidence="2" id="KW-1185">Reference proteome</keyword>
<dbReference type="EMBL" id="AXCZ01000057">
    <property type="protein sequence ID" value="KGM13217.1"/>
    <property type="molecule type" value="Genomic_DNA"/>
</dbReference>
<dbReference type="AlphaFoldDB" id="A0A0A0BZW9"/>
<reference evidence="1 2" key="1">
    <citation type="submission" date="2013-08" db="EMBL/GenBank/DDBJ databases">
        <title>Genome sequencing of Cellulomonas bogoriensis 69B4.</title>
        <authorList>
            <person name="Chen F."/>
            <person name="Li Y."/>
            <person name="Wang G."/>
        </authorList>
    </citation>
    <scope>NUCLEOTIDE SEQUENCE [LARGE SCALE GENOMIC DNA]</scope>
    <source>
        <strain evidence="1 2">69B4</strain>
    </source>
</reference>
<dbReference type="SUPFAM" id="SSF52402">
    <property type="entry name" value="Adenine nucleotide alpha hydrolases-like"/>
    <property type="match status" value="1"/>
</dbReference>
<protein>
    <recommendedName>
        <fullName evidence="3">Universal stress protein</fullName>
    </recommendedName>
</protein>
<dbReference type="Proteomes" id="UP000054314">
    <property type="component" value="Unassembled WGS sequence"/>
</dbReference>
<organism evidence="1 2">
    <name type="scientific">Cellulomonas bogoriensis 69B4 = DSM 16987</name>
    <dbReference type="NCBI Taxonomy" id="1386082"/>
    <lineage>
        <taxon>Bacteria</taxon>
        <taxon>Bacillati</taxon>
        <taxon>Actinomycetota</taxon>
        <taxon>Actinomycetes</taxon>
        <taxon>Micrococcales</taxon>
        <taxon>Cellulomonadaceae</taxon>
        <taxon>Cellulomonas</taxon>
    </lineage>
</organism>
<dbReference type="OrthoDB" id="3825223at2"/>
<evidence type="ECO:0008006" key="3">
    <source>
        <dbReference type="Google" id="ProtNLM"/>
    </source>
</evidence>
<name>A0A0A0BZW9_9CELL</name>
<sequence>MSEMILVLTEDALTARDVENIVSLHRERDVRYHVLVPADPGQNVLASIVDHLSLGELREALDAALGREPAPDEARREAATSLQESLDALLAAGVEAHGQVVTDAPVPALRTAVRDLDVAEVAVVTFPHAVEDTFHTDWASRARDELQVPVLHLYLGTNQVG</sequence>
<accession>A0A0A0BZW9</accession>
<proteinExistence type="predicted"/>
<comment type="caution">
    <text evidence="1">The sequence shown here is derived from an EMBL/GenBank/DDBJ whole genome shotgun (WGS) entry which is preliminary data.</text>
</comment>
<dbReference type="Gene3D" id="3.40.50.620">
    <property type="entry name" value="HUPs"/>
    <property type="match status" value="1"/>
</dbReference>